<dbReference type="PANTHER" id="PTHR40422">
    <property type="entry name" value="TRANSLATION MACHINERY-ASSOCIATED PROTEIN 17"/>
    <property type="match status" value="1"/>
</dbReference>
<accession>D4DB46</accession>
<protein>
    <submittedName>
        <fullName evidence="2">Uncharacterized protein</fullName>
    </submittedName>
</protein>
<dbReference type="OrthoDB" id="548474at2759"/>
<dbReference type="HOGENOM" id="CLU_072829_2_1_1"/>
<evidence type="ECO:0000313" key="3">
    <source>
        <dbReference type="Proteomes" id="UP000008383"/>
    </source>
</evidence>
<feature type="compositionally biased region" description="Basic and acidic residues" evidence="1">
    <location>
        <begin position="85"/>
        <end position="99"/>
    </location>
</feature>
<dbReference type="KEGG" id="tve:TRV_04345"/>
<proteinExistence type="predicted"/>
<feature type="region of interest" description="Disordered" evidence="1">
    <location>
        <begin position="85"/>
        <end position="152"/>
    </location>
</feature>
<dbReference type="RefSeq" id="XP_003021498.1">
    <property type="nucleotide sequence ID" value="XM_003021452.1"/>
</dbReference>
<dbReference type="GeneID" id="9578446"/>
<reference evidence="3" key="1">
    <citation type="journal article" date="2011" name="Genome Biol.">
        <title>Comparative and functional genomics provide insights into the pathogenicity of dermatophytic fungi.</title>
        <authorList>
            <person name="Burmester A."/>
            <person name="Shelest E."/>
            <person name="Gloeckner G."/>
            <person name="Heddergott C."/>
            <person name="Schindler S."/>
            <person name="Staib P."/>
            <person name="Heidel A."/>
            <person name="Felder M."/>
            <person name="Petzold A."/>
            <person name="Szafranski K."/>
            <person name="Feuermann M."/>
            <person name="Pedruzzi I."/>
            <person name="Priebe S."/>
            <person name="Groth M."/>
            <person name="Winkler R."/>
            <person name="Li W."/>
            <person name="Kniemeyer O."/>
            <person name="Schroeckh V."/>
            <person name="Hertweck C."/>
            <person name="Hube B."/>
            <person name="White T.C."/>
            <person name="Platzer M."/>
            <person name="Guthke R."/>
            <person name="Heitman J."/>
            <person name="Woestemeyer J."/>
            <person name="Zipfel P.F."/>
            <person name="Monod M."/>
            <person name="Brakhage A.A."/>
        </authorList>
    </citation>
    <scope>NUCLEOTIDE SEQUENCE [LARGE SCALE GENOMIC DNA]</scope>
    <source>
        <strain evidence="3">HKI 0517</strain>
    </source>
</reference>
<dbReference type="InterPro" id="IPR038966">
    <property type="entry name" value="TMA17"/>
</dbReference>
<keyword evidence="3" id="KW-1185">Reference proteome</keyword>
<dbReference type="EMBL" id="ACYE01000220">
    <property type="protein sequence ID" value="EFE40880.1"/>
    <property type="molecule type" value="Genomic_DNA"/>
</dbReference>
<feature type="compositionally biased region" description="Low complexity" evidence="1">
    <location>
        <begin position="115"/>
        <end position="125"/>
    </location>
</feature>
<evidence type="ECO:0000313" key="2">
    <source>
        <dbReference type="EMBL" id="EFE40880.1"/>
    </source>
</evidence>
<dbReference type="GO" id="GO:0070682">
    <property type="term" value="P:proteasome regulatory particle assembly"/>
    <property type="evidence" value="ECO:0007669"/>
    <property type="project" value="InterPro"/>
</dbReference>
<dbReference type="AlphaFoldDB" id="D4DB46"/>
<dbReference type="Proteomes" id="UP000008383">
    <property type="component" value="Unassembled WGS sequence"/>
</dbReference>
<name>D4DB46_TRIVH</name>
<dbReference type="PANTHER" id="PTHR40422:SF1">
    <property type="entry name" value="TRANSLATION MACHINERY-ASSOCIATED PROTEIN 17"/>
    <property type="match status" value="1"/>
</dbReference>
<organism evidence="2 3">
    <name type="scientific">Trichophyton verrucosum (strain HKI 0517)</name>
    <dbReference type="NCBI Taxonomy" id="663202"/>
    <lineage>
        <taxon>Eukaryota</taxon>
        <taxon>Fungi</taxon>
        <taxon>Dikarya</taxon>
        <taxon>Ascomycota</taxon>
        <taxon>Pezizomycotina</taxon>
        <taxon>Eurotiomycetes</taxon>
        <taxon>Eurotiomycetidae</taxon>
        <taxon>Onygenales</taxon>
        <taxon>Arthrodermataceae</taxon>
        <taxon>Trichophyton</taxon>
    </lineage>
</organism>
<comment type="caution">
    <text evidence="2">The sequence shown here is derived from an EMBL/GenBank/DDBJ whole genome shotgun (WGS) entry which is preliminary data.</text>
</comment>
<evidence type="ECO:0000256" key="1">
    <source>
        <dbReference type="SAM" id="MobiDB-lite"/>
    </source>
</evidence>
<gene>
    <name evidence="2" type="ORF">TRV_04345</name>
</gene>
<sequence>MSAESRPIDPGAFAEALKDLPLSSVYAKIAELENSTAHLERSNGELKTFIEQTDGGDKECEDAITENEEVIRRMRERIGLVKLELERRGEQWPEEQAEREADEPEDGQGANGTASSQPSSSNQQNDGPSASSQPGMEPDLNGVDDTSEGVHL</sequence>
<dbReference type="GO" id="GO:0030674">
    <property type="term" value="F:protein-macromolecule adaptor activity"/>
    <property type="evidence" value="ECO:0007669"/>
    <property type="project" value="TreeGrafter"/>
</dbReference>